<reference evidence="2 3" key="1">
    <citation type="submission" date="2018-11" db="EMBL/GenBank/DDBJ databases">
        <authorList>
            <consortium name="Pathogen Informatics"/>
        </authorList>
    </citation>
    <scope>NUCLEOTIDE SEQUENCE [LARGE SCALE GENOMIC DNA]</scope>
</reference>
<accession>A0A183F7T1</accession>
<protein>
    <submittedName>
        <fullName evidence="4">DUF3453 domain-containing protein</fullName>
    </submittedName>
</protein>
<evidence type="ECO:0000313" key="2">
    <source>
        <dbReference type="EMBL" id="VDO23780.1"/>
    </source>
</evidence>
<keyword evidence="3" id="KW-1185">Reference proteome</keyword>
<feature type="compositionally biased region" description="Low complexity" evidence="1">
    <location>
        <begin position="366"/>
        <end position="378"/>
    </location>
</feature>
<proteinExistence type="predicted"/>
<evidence type="ECO:0000256" key="1">
    <source>
        <dbReference type="SAM" id="MobiDB-lite"/>
    </source>
</evidence>
<accession>A0A3P7TNI2</accession>
<dbReference type="Proteomes" id="UP000050761">
    <property type="component" value="Unassembled WGS sequence"/>
</dbReference>
<dbReference type="EMBL" id="UZAH01003100">
    <property type="protein sequence ID" value="VDO23780.1"/>
    <property type="molecule type" value="Genomic_DNA"/>
</dbReference>
<reference evidence="4" key="2">
    <citation type="submission" date="2019-09" db="UniProtKB">
        <authorList>
            <consortium name="WormBaseParasite"/>
        </authorList>
    </citation>
    <scope>IDENTIFICATION</scope>
</reference>
<feature type="region of interest" description="Disordered" evidence="1">
    <location>
        <begin position="322"/>
        <end position="409"/>
    </location>
</feature>
<evidence type="ECO:0000313" key="4">
    <source>
        <dbReference type="WBParaSite" id="HPBE_0000222301-mRNA-1"/>
    </source>
</evidence>
<dbReference type="WBParaSite" id="HPBE_0000222301-mRNA-1">
    <property type="protein sequence ID" value="HPBE_0000222301-mRNA-1"/>
    <property type="gene ID" value="HPBE_0000222301"/>
</dbReference>
<organism evidence="3 4">
    <name type="scientific">Heligmosomoides polygyrus</name>
    <name type="common">Parasitic roundworm</name>
    <dbReference type="NCBI Taxonomy" id="6339"/>
    <lineage>
        <taxon>Eukaryota</taxon>
        <taxon>Metazoa</taxon>
        <taxon>Ecdysozoa</taxon>
        <taxon>Nematoda</taxon>
        <taxon>Chromadorea</taxon>
        <taxon>Rhabditida</taxon>
        <taxon>Rhabditina</taxon>
        <taxon>Rhabditomorpha</taxon>
        <taxon>Strongyloidea</taxon>
        <taxon>Heligmosomidae</taxon>
        <taxon>Heligmosomoides</taxon>
    </lineage>
</organism>
<sequence>MDEVCLGRVLTRQCYSPGLISVCPSWLDSITVSGVGHNERALKIGKNVSKVTIHPLLSLPLSKNVLDSLGTIAKTYPGHFLPSCLRKASQQGQGKEAAAEPAVSAARDATPPLDVFWELVQASSCKSLTAKENHRDSGDRMALENSHMGRLMRHLSKALVAKTGAIQDRLLRVISSIVQTLPNDTMSLLGNFEGPHPLKGQLKAVIDVLMRGSCSNEGLADGRLLLVECMRALPPAITDTIYEQLFTAVQNVGLELQPQIERLIEELGEPDTQPVLADETLSASSCPELQLPAVTMLTDKAGAQYKLLSALQTLSKIRDTMRQMKEERQKKEELEKKKKEEEEAKAAEGKEPGDAKMSDALVVDDSPASAAEPSGSSSTVVEPASAPAATSAVDEEQCEQKGAVEEENNEDVVLSHRLTGLERLSLMPCSLGCLVILTLRIITQFWPYNLLRKPSSLSTPYHALLPLRVNIIMMIRTL</sequence>
<gene>
    <name evidence="2" type="ORF">HPBE_LOCUS2224</name>
</gene>
<name>A0A183F7T1_HELPZ</name>
<dbReference type="OrthoDB" id="423283at2759"/>
<evidence type="ECO:0000313" key="3">
    <source>
        <dbReference type="Proteomes" id="UP000050761"/>
    </source>
</evidence>
<dbReference type="AlphaFoldDB" id="A0A183F7T1"/>
<feature type="compositionally biased region" description="Basic and acidic residues" evidence="1">
    <location>
        <begin position="322"/>
        <end position="357"/>
    </location>
</feature>